<dbReference type="OrthoDB" id="2228at2759"/>
<organism evidence="5 6">
    <name type="scientific">Helobdella robusta</name>
    <name type="common">Californian leech</name>
    <dbReference type="NCBI Taxonomy" id="6412"/>
    <lineage>
        <taxon>Eukaryota</taxon>
        <taxon>Metazoa</taxon>
        <taxon>Spiralia</taxon>
        <taxon>Lophotrochozoa</taxon>
        <taxon>Annelida</taxon>
        <taxon>Clitellata</taxon>
        <taxon>Hirudinea</taxon>
        <taxon>Rhynchobdellida</taxon>
        <taxon>Glossiphoniidae</taxon>
        <taxon>Helobdella</taxon>
    </lineage>
</organism>
<evidence type="ECO:0000313" key="6">
    <source>
        <dbReference type="Proteomes" id="UP000015101"/>
    </source>
</evidence>
<reference evidence="6" key="1">
    <citation type="submission" date="2012-12" db="EMBL/GenBank/DDBJ databases">
        <authorList>
            <person name="Hellsten U."/>
            <person name="Grimwood J."/>
            <person name="Chapman J.A."/>
            <person name="Shapiro H."/>
            <person name="Aerts A."/>
            <person name="Otillar R.P."/>
            <person name="Terry A.Y."/>
            <person name="Boore J.L."/>
            <person name="Simakov O."/>
            <person name="Marletaz F."/>
            <person name="Cho S.-J."/>
            <person name="Edsinger-Gonzales E."/>
            <person name="Havlak P."/>
            <person name="Kuo D.-H."/>
            <person name="Larsson T."/>
            <person name="Lv J."/>
            <person name="Arendt D."/>
            <person name="Savage R."/>
            <person name="Osoegawa K."/>
            <person name="de Jong P."/>
            <person name="Lindberg D.R."/>
            <person name="Seaver E.C."/>
            <person name="Weisblat D.A."/>
            <person name="Putnam N.H."/>
            <person name="Grigoriev I.V."/>
            <person name="Rokhsar D.S."/>
        </authorList>
    </citation>
    <scope>NUCLEOTIDE SEQUENCE</scope>
</reference>
<dbReference type="EnsemblMetazoa" id="HelroT187018">
    <property type="protein sequence ID" value="HelroP187018"/>
    <property type="gene ID" value="HelroG187018"/>
</dbReference>
<dbReference type="CTD" id="20210604"/>
<protein>
    <recommendedName>
        <fullName evidence="7">Syntaxin-binding protein 1</fullName>
    </recommendedName>
</protein>
<evidence type="ECO:0000313" key="5">
    <source>
        <dbReference type="EnsemblMetazoa" id="HelroP187018"/>
    </source>
</evidence>
<dbReference type="AlphaFoldDB" id="T1FP57"/>
<dbReference type="SUPFAM" id="SSF56815">
    <property type="entry name" value="Sec1/munc18-like (SM) proteins"/>
    <property type="match status" value="1"/>
</dbReference>
<gene>
    <name evidence="5" type="primary">20210604</name>
    <name evidence="4" type="ORF">HELRODRAFT_187018</name>
</gene>
<dbReference type="Gene3D" id="1.25.40.60">
    <property type="match status" value="1"/>
</dbReference>
<dbReference type="GO" id="GO:0030141">
    <property type="term" value="C:secretory granule"/>
    <property type="evidence" value="ECO:0000318"/>
    <property type="project" value="GO_Central"/>
</dbReference>
<dbReference type="GO" id="GO:0098793">
    <property type="term" value="C:presynapse"/>
    <property type="evidence" value="ECO:0007669"/>
    <property type="project" value="GOC"/>
</dbReference>
<dbReference type="KEGG" id="hro:HELRODRAFT_187018"/>
<dbReference type="Gene3D" id="3.40.50.2060">
    <property type="match status" value="1"/>
</dbReference>
<dbReference type="GO" id="GO:0019905">
    <property type="term" value="F:syntaxin binding"/>
    <property type="evidence" value="ECO:0000318"/>
    <property type="project" value="GO_Central"/>
</dbReference>
<dbReference type="Pfam" id="PF00995">
    <property type="entry name" value="Sec1"/>
    <property type="match status" value="1"/>
</dbReference>
<keyword evidence="6" id="KW-1185">Reference proteome</keyword>
<reference evidence="4 6" key="2">
    <citation type="journal article" date="2013" name="Nature">
        <title>Insights into bilaterian evolution from three spiralian genomes.</title>
        <authorList>
            <person name="Simakov O."/>
            <person name="Marletaz F."/>
            <person name="Cho S.J."/>
            <person name="Edsinger-Gonzales E."/>
            <person name="Havlak P."/>
            <person name="Hellsten U."/>
            <person name="Kuo D.H."/>
            <person name="Larsson T."/>
            <person name="Lv J."/>
            <person name="Arendt D."/>
            <person name="Savage R."/>
            <person name="Osoegawa K."/>
            <person name="de Jong P."/>
            <person name="Grimwood J."/>
            <person name="Chapman J.A."/>
            <person name="Shapiro H."/>
            <person name="Aerts A."/>
            <person name="Otillar R.P."/>
            <person name="Terry A.Y."/>
            <person name="Boore J.L."/>
            <person name="Grigoriev I.V."/>
            <person name="Lindberg D.R."/>
            <person name="Seaver E.C."/>
            <person name="Weisblat D.A."/>
            <person name="Putnam N.H."/>
            <person name="Rokhsar D.S."/>
        </authorList>
    </citation>
    <scope>NUCLEOTIDE SEQUENCE</scope>
</reference>
<dbReference type="FunFam" id="3.90.830.10:FF:000001">
    <property type="entry name" value="syntaxin-binding protein 1 isoform X2"/>
    <property type="match status" value="1"/>
</dbReference>
<evidence type="ECO:0000256" key="1">
    <source>
        <dbReference type="ARBA" id="ARBA00009884"/>
    </source>
</evidence>
<reference evidence="5" key="3">
    <citation type="submission" date="2015-06" db="UniProtKB">
        <authorList>
            <consortium name="EnsemblMetazoa"/>
        </authorList>
    </citation>
    <scope>IDENTIFICATION</scope>
</reference>
<dbReference type="Gene3D" id="3.40.50.1910">
    <property type="match status" value="1"/>
</dbReference>
<proteinExistence type="inferred from homology"/>
<dbReference type="InterPro" id="IPR027482">
    <property type="entry name" value="Sec1-like_dom2"/>
</dbReference>
<dbReference type="STRING" id="6412.T1FP57"/>
<keyword evidence="3" id="KW-0653">Protein transport</keyword>
<accession>T1FP57</accession>
<dbReference type="Gene3D" id="3.90.830.10">
    <property type="entry name" value="Syntaxin Binding Protein 1, Chain A, domain 2"/>
    <property type="match status" value="1"/>
</dbReference>
<name>T1FP57_HELRO</name>
<evidence type="ECO:0000256" key="3">
    <source>
        <dbReference type="ARBA" id="ARBA00022927"/>
    </source>
</evidence>
<evidence type="ECO:0000313" key="4">
    <source>
        <dbReference type="EMBL" id="ESO04207.1"/>
    </source>
</evidence>
<dbReference type="PANTHER" id="PTHR11679">
    <property type="entry name" value="VESICLE PROTEIN SORTING-ASSOCIATED"/>
    <property type="match status" value="1"/>
</dbReference>
<dbReference type="GO" id="GO:0006904">
    <property type="term" value="P:vesicle docking involved in exocytosis"/>
    <property type="evidence" value="ECO:0000318"/>
    <property type="project" value="GO_Central"/>
</dbReference>
<dbReference type="OMA" id="RYKHIAY"/>
<evidence type="ECO:0000256" key="2">
    <source>
        <dbReference type="ARBA" id="ARBA00022448"/>
    </source>
</evidence>
<dbReference type="eggNOG" id="KOG1300">
    <property type="taxonomic scope" value="Eukaryota"/>
</dbReference>
<dbReference type="RefSeq" id="XP_009017476.1">
    <property type="nucleotide sequence ID" value="XM_009019228.1"/>
</dbReference>
<dbReference type="FunFam" id="3.40.50.2060:FF:000001">
    <property type="entry name" value="syntaxin-binding protein 1 isoform X2"/>
    <property type="match status" value="1"/>
</dbReference>
<dbReference type="InterPro" id="IPR036045">
    <property type="entry name" value="Sec1-like_sf"/>
</dbReference>
<dbReference type="EMBL" id="KB096502">
    <property type="protein sequence ID" value="ESO04207.1"/>
    <property type="molecule type" value="Genomic_DNA"/>
</dbReference>
<keyword evidence="2" id="KW-0813">Transport</keyword>
<dbReference type="GO" id="GO:0005886">
    <property type="term" value="C:plasma membrane"/>
    <property type="evidence" value="ECO:0000318"/>
    <property type="project" value="GO_Central"/>
</dbReference>
<dbReference type="Proteomes" id="UP000015101">
    <property type="component" value="Unassembled WGS sequence"/>
</dbReference>
<dbReference type="InterPro" id="IPR043154">
    <property type="entry name" value="Sec-1-like_dom1"/>
</dbReference>
<dbReference type="InterPro" id="IPR001619">
    <property type="entry name" value="Sec1-like"/>
</dbReference>
<dbReference type="PIRSF" id="PIRSF005715">
    <property type="entry name" value="VPS45_Sec1"/>
    <property type="match status" value="1"/>
</dbReference>
<dbReference type="GO" id="GO:0006886">
    <property type="term" value="P:intracellular protein transport"/>
    <property type="evidence" value="ECO:0000318"/>
    <property type="project" value="GO_Central"/>
</dbReference>
<dbReference type="EMBL" id="AMQM01004277">
    <property type="status" value="NOT_ANNOTATED_CDS"/>
    <property type="molecule type" value="Genomic_DNA"/>
</dbReference>
<dbReference type="GeneID" id="20210604"/>
<comment type="similarity">
    <text evidence="1">Belongs to the STXBP/unc-18/SEC1 family.</text>
</comment>
<dbReference type="HOGENOM" id="CLU_009210_2_0_1"/>
<dbReference type="InterPro" id="IPR043127">
    <property type="entry name" value="Sec-1-like_dom3a"/>
</dbReference>
<dbReference type="FunCoup" id="T1FP57">
    <property type="interactions" value="1339"/>
</dbReference>
<dbReference type="GO" id="GO:0099525">
    <property type="term" value="P:presynaptic dense core vesicle exocytosis"/>
    <property type="evidence" value="ECO:0000318"/>
    <property type="project" value="GO_Central"/>
</dbReference>
<dbReference type="InParanoid" id="T1FP57"/>
<evidence type="ECO:0008006" key="7">
    <source>
        <dbReference type="Google" id="ProtNLM"/>
    </source>
</evidence>
<sequence>MNDVVKAVKATDWKVLIVDQQSMRMVSACCKMTEILAEGITLVEDIGKRREPLPSLEAVYLITPTDKSIKAVVTDFQNPVRLQYKFAHIFFTEACPDELFNELCKSTAAKFIKTLKEVNIAFLPYEKQVFSLDSPETFKHFYNTSKSTGRLMSLERCAEQIATLCATLAEYPTIRYRGELEKNGEFAQLIQQKLDAYKADDHTMGQDPGKEKSLLLVLDRGFDPVSPLLHELTLQAMAYDLLPIDNDVYKYDNAVQGEAVEKEVLLDESDELWTELRHQHIAIVSQQVTRKLKEFTENKRMSAKEKSTMKDLSQMIKMMPQYQKELTHYSTHLHLAEDCMKKYQGRVDKLCRVEQDLAMGTDVEGEKIKEHIKSIVPILLDESVSISDKLRVILLYVISKGGITDENLNKLLQHAQIPMEDRKVIFNMQALGVTVVQEGGRRKSAQLYQPQNRRERTSAHMYQMSRWTPYIKDLMEEAVEDKLDSKKYPYLMTGNNRSLNIGGAPVSARYGQWHKERTNQMNVKSSGPRLIVFIIGGMCMSEMRCAYEVSSALKNWDVVIGSTHILTPDSFMTSIKELAVEFK</sequence>